<organism evidence="1 2">
    <name type="scientific">Halanaerobium saccharolyticum</name>
    <dbReference type="NCBI Taxonomy" id="43595"/>
    <lineage>
        <taxon>Bacteria</taxon>
        <taxon>Bacillati</taxon>
        <taxon>Bacillota</taxon>
        <taxon>Clostridia</taxon>
        <taxon>Halanaerobiales</taxon>
        <taxon>Halanaerobiaceae</taxon>
        <taxon>Halanaerobium</taxon>
    </lineage>
</organism>
<reference evidence="1 2" key="1">
    <citation type="submission" date="2018-04" db="EMBL/GenBank/DDBJ databases">
        <title>Subsurface microbial communities from deep shales in Ohio and West Virginia, USA.</title>
        <authorList>
            <person name="Wrighton K."/>
        </authorList>
    </citation>
    <scope>NUCLEOTIDE SEQUENCE [LARGE SCALE GENOMIC DNA]</scope>
    <source>
        <strain evidence="1 2">WC1</strain>
    </source>
</reference>
<accession>A0A2T5RNR3</accession>
<gene>
    <name evidence="1" type="ORF">C8C76_10594</name>
</gene>
<name>A0A2T5RNR3_9FIRM</name>
<protein>
    <submittedName>
        <fullName evidence="1">Uncharacterized protein</fullName>
    </submittedName>
</protein>
<dbReference type="AlphaFoldDB" id="A0A2T5RNR3"/>
<sequence length="59" mass="6887">MEDSNLYSMIEQRAGQLLDKILEIAEKLNSDIITKDIYYQAKHELFYNDQEYMPATVAA</sequence>
<dbReference type="RefSeq" id="WP_108138697.1">
    <property type="nucleotide sequence ID" value="NZ_QAXS01000005.1"/>
</dbReference>
<dbReference type="EMBL" id="QAXS01000005">
    <property type="protein sequence ID" value="PTW01314.1"/>
    <property type="molecule type" value="Genomic_DNA"/>
</dbReference>
<dbReference type="Proteomes" id="UP000244089">
    <property type="component" value="Unassembled WGS sequence"/>
</dbReference>
<proteinExistence type="predicted"/>
<evidence type="ECO:0000313" key="2">
    <source>
        <dbReference type="Proteomes" id="UP000244089"/>
    </source>
</evidence>
<evidence type="ECO:0000313" key="1">
    <source>
        <dbReference type="EMBL" id="PTW01314.1"/>
    </source>
</evidence>
<comment type="caution">
    <text evidence="1">The sequence shown here is derived from an EMBL/GenBank/DDBJ whole genome shotgun (WGS) entry which is preliminary data.</text>
</comment>